<reference evidence="2 3" key="1">
    <citation type="submission" date="2015-12" db="EMBL/GenBank/DDBJ databases">
        <title>The genome of Folsomia candida.</title>
        <authorList>
            <person name="Faddeeva A."/>
            <person name="Derks M.F."/>
            <person name="Anvar Y."/>
            <person name="Smit S."/>
            <person name="Van Straalen N."/>
            <person name="Roelofs D."/>
        </authorList>
    </citation>
    <scope>NUCLEOTIDE SEQUENCE [LARGE SCALE GENOMIC DNA]</scope>
    <source>
        <strain evidence="2 3">VU population</strain>
        <tissue evidence="2">Whole body</tissue>
    </source>
</reference>
<dbReference type="EMBL" id="LNIX01000041">
    <property type="protein sequence ID" value="OXA39138.1"/>
    <property type="molecule type" value="Genomic_DNA"/>
</dbReference>
<gene>
    <name evidence="2" type="ORF">Fcan01_26206</name>
</gene>
<feature type="region of interest" description="Disordered" evidence="1">
    <location>
        <begin position="1"/>
        <end position="56"/>
    </location>
</feature>
<name>A0A226D2S9_FOLCA</name>
<feature type="region of interest" description="Disordered" evidence="1">
    <location>
        <begin position="71"/>
        <end position="97"/>
    </location>
</feature>
<sequence>MENNLKDLASDDEKITSEQVPEDAPVSANEPPKRGKPDLDGKAGSSSKPSTAQKLKKFICKRRKIEKSSQAPLASGVEFSSSGTSSSSASSSDNEGAHGTDLTAVCGMSKIMPKPFFKPRLSARIDDHSIEWYTLGNEIVLDIKLCGYRYLMDHLFPDHLLNGCIVFNKGFGGKSYLQCTTIGEEITITIGGNSLFEFISMNRSDNDGKPDGITNAQKVFFAVFGISPTPKPAGTNQIGWPDRGFELSDQGAFVRKDYFVMCTLKYWYTEIPKILKRNFKIIKKCNYEKQAIIQAKNNVHIPTFDFTGVLMVSKHYMD</sequence>
<feature type="compositionally biased region" description="Basic and acidic residues" evidence="1">
    <location>
        <begin position="1"/>
        <end position="16"/>
    </location>
</feature>
<organism evidence="2 3">
    <name type="scientific">Folsomia candida</name>
    <name type="common">Springtail</name>
    <dbReference type="NCBI Taxonomy" id="158441"/>
    <lineage>
        <taxon>Eukaryota</taxon>
        <taxon>Metazoa</taxon>
        <taxon>Ecdysozoa</taxon>
        <taxon>Arthropoda</taxon>
        <taxon>Hexapoda</taxon>
        <taxon>Collembola</taxon>
        <taxon>Entomobryomorpha</taxon>
        <taxon>Isotomoidea</taxon>
        <taxon>Isotomidae</taxon>
        <taxon>Proisotominae</taxon>
        <taxon>Folsomia</taxon>
    </lineage>
</organism>
<protein>
    <submittedName>
        <fullName evidence="2">Uncharacterized protein</fullName>
    </submittedName>
</protein>
<evidence type="ECO:0000313" key="3">
    <source>
        <dbReference type="Proteomes" id="UP000198287"/>
    </source>
</evidence>
<feature type="compositionally biased region" description="Basic and acidic residues" evidence="1">
    <location>
        <begin position="31"/>
        <end position="41"/>
    </location>
</feature>
<feature type="compositionally biased region" description="Low complexity" evidence="1">
    <location>
        <begin position="80"/>
        <end position="92"/>
    </location>
</feature>
<comment type="caution">
    <text evidence="2">The sequence shown here is derived from an EMBL/GenBank/DDBJ whole genome shotgun (WGS) entry which is preliminary data.</text>
</comment>
<evidence type="ECO:0000313" key="2">
    <source>
        <dbReference type="EMBL" id="OXA39138.1"/>
    </source>
</evidence>
<proteinExistence type="predicted"/>
<accession>A0A226D2S9</accession>
<dbReference type="AlphaFoldDB" id="A0A226D2S9"/>
<dbReference type="Proteomes" id="UP000198287">
    <property type="component" value="Unassembled WGS sequence"/>
</dbReference>
<keyword evidence="3" id="KW-1185">Reference proteome</keyword>
<evidence type="ECO:0000256" key="1">
    <source>
        <dbReference type="SAM" id="MobiDB-lite"/>
    </source>
</evidence>
<feature type="compositionally biased region" description="Polar residues" evidence="1">
    <location>
        <begin position="44"/>
        <end position="53"/>
    </location>
</feature>